<protein>
    <submittedName>
        <fullName evidence="2">Uncharacterized protein</fullName>
    </submittedName>
</protein>
<feature type="compositionally biased region" description="Polar residues" evidence="1">
    <location>
        <begin position="800"/>
        <end position="814"/>
    </location>
</feature>
<feature type="region of interest" description="Disordered" evidence="1">
    <location>
        <begin position="117"/>
        <end position="149"/>
    </location>
</feature>
<dbReference type="AlphaFoldDB" id="A0A2P5I1V6"/>
<keyword evidence="3" id="KW-1185">Reference proteome</keyword>
<gene>
    <name evidence="2" type="ORF">DHEL01_v205112</name>
</gene>
<name>A0A2P5I1V6_DIAHE</name>
<dbReference type="InParanoid" id="A0A2P5I1V6"/>
<comment type="caution">
    <text evidence="2">The sequence shown here is derived from an EMBL/GenBank/DDBJ whole genome shotgun (WGS) entry which is preliminary data.</text>
</comment>
<accession>A0A2P5I1V6</accession>
<evidence type="ECO:0000256" key="1">
    <source>
        <dbReference type="SAM" id="MobiDB-lite"/>
    </source>
</evidence>
<dbReference type="STRING" id="158607.A0A2P5I1V6"/>
<feature type="region of interest" description="Disordered" evidence="1">
    <location>
        <begin position="710"/>
        <end position="838"/>
    </location>
</feature>
<dbReference type="OrthoDB" id="5339076at2759"/>
<feature type="region of interest" description="Disordered" evidence="1">
    <location>
        <begin position="234"/>
        <end position="292"/>
    </location>
</feature>
<proteinExistence type="predicted"/>
<feature type="region of interest" description="Disordered" evidence="1">
    <location>
        <begin position="448"/>
        <end position="472"/>
    </location>
</feature>
<feature type="compositionally biased region" description="Basic and acidic residues" evidence="1">
    <location>
        <begin position="165"/>
        <end position="174"/>
    </location>
</feature>
<feature type="compositionally biased region" description="Polar residues" evidence="1">
    <location>
        <begin position="725"/>
        <end position="737"/>
    </location>
</feature>
<dbReference type="Proteomes" id="UP000094444">
    <property type="component" value="Unassembled WGS sequence"/>
</dbReference>
<feature type="region of interest" description="Disordered" evidence="1">
    <location>
        <begin position="571"/>
        <end position="611"/>
    </location>
</feature>
<feature type="compositionally biased region" description="Polar residues" evidence="1">
    <location>
        <begin position="452"/>
        <end position="463"/>
    </location>
</feature>
<evidence type="ECO:0000313" key="2">
    <source>
        <dbReference type="EMBL" id="POS76503.1"/>
    </source>
</evidence>
<feature type="compositionally biased region" description="Basic and acidic residues" evidence="1">
    <location>
        <begin position="281"/>
        <end position="290"/>
    </location>
</feature>
<organism evidence="2 3">
    <name type="scientific">Diaporthe helianthi</name>
    <dbReference type="NCBI Taxonomy" id="158607"/>
    <lineage>
        <taxon>Eukaryota</taxon>
        <taxon>Fungi</taxon>
        <taxon>Dikarya</taxon>
        <taxon>Ascomycota</taxon>
        <taxon>Pezizomycotina</taxon>
        <taxon>Sordariomycetes</taxon>
        <taxon>Sordariomycetidae</taxon>
        <taxon>Diaporthales</taxon>
        <taxon>Diaporthaceae</taxon>
        <taxon>Diaporthe</taxon>
    </lineage>
</organism>
<sequence length="838" mass="91790">MEAVAKGQGPLEASKDLALEDDMSSTIRDEEFDFDIDGPNPEEPLAGLESTDDGVAYQTGDNDAFPDAGTYSTEDHGAHEVVAESHQKQITGQDQGQHDLEVSAFDTSVDAEGVVQADQFDDEQRDDGERGETQQADDVLFGHGDQYQEDDYVEVTTEEVRDFVDADQRNKDQAQDTTVPTGHFGFSHLEHEHFDDDLREEGISAAEAGPVQPGDETQLLIDSSYADEMAENDAAVAGPHSEEAAHSTSLEDDSYLAESAAHQDHTGTPYDLDDASSQQEESSKGSEQHPRVRVSYGTAEFYLFAASPDAGPDDYFFENTDVLSQPLSQFLTKVRQVIKEDLQDLDELFVKVDGLGLEFGETTTNDFLEQTTFGQVLELFDRLVKLDDDSSEVPELYMYLETRPNCLRRLTELIKNANEGKGLSEVAFYYEGTPDLTAIEQDSIDYDESQHGVYSSDNESNDQVEGGLSETHEAEQPYNPFRLSEDQQQAMDVSNSRLAEEEVLGDPMSAEADGGHPTYEAENDNALLDEVQADLELTGTEAMRDVSATEARQGSELLPGEDEVLDAEVANDEIEDQQYVEEDAPVSEEAARTEANADAEKEDLQVDDGPNDAESIPFGAVSHAHYMVESEVGSQAPRRQLVQDALTDVQHALVANANWSSNFSPPMRARDSLAANFDHSNHIENMPADFSTQDYNTAENDDYLDIEATEEEPTEPAGYAASAGTPEQTSHDSSATATLDGEGQGQDDDVPATEALADVGNSVQTLLQPESGLPETQTDEIHWNDDEDEHDNDSDEVDSTNQNLTDLSPSSLSTKRGRQADEDDVGPGDDSIAKRRRT</sequence>
<dbReference type="EMBL" id="MAVT02000362">
    <property type="protein sequence ID" value="POS76503.1"/>
    <property type="molecule type" value="Genomic_DNA"/>
</dbReference>
<dbReference type="Pfam" id="PF10336">
    <property type="entry name" value="DUF2420"/>
    <property type="match status" value="1"/>
</dbReference>
<evidence type="ECO:0000313" key="3">
    <source>
        <dbReference type="Proteomes" id="UP000094444"/>
    </source>
</evidence>
<feature type="region of interest" description="Disordered" evidence="1">
    <location>
        <begin position="1"/>
        <end position="54"/>
    </location>
</feature>
<feature type="compositionally biased region" description="Acidic residues" evidence="1">
    <location>
        <begin position="785"/>
        <end position="798"/>
    </location>
</feature>
<feature type="compositionally biased region" description="Acidic residues" evidence="1">
    <location>
        <begin position="571"/>
        <end position="586"/>
    </location>
</feature>
<dbReference type="InterPro" id="IPR018822">
    <property type="entry name" value="UPF0646"/>
</dbReference>
<feature type="region of interest" description="Disordered" evidence="1">
    <location>
        <begin position="165"/>
        <end position="186"/>
    </location>
</feature>
<reference evidence="2" key="1">
    <citation type="submission" date="2017-09" db="EMBL/GenBank/DDBJ databases">
        <title>Polyketide synthases of a Diaporthe helianthi virulent isolate.</title>
        <authorList>
            <person name="Baroncelli R."/>
        </authorList>
    </citation>
    <scope>NUCLEOTIDE SEQUENCE [LARGE SCALE GENOMIC DNA]</scope>
    <source>
        <strain evidence="2">7/96</strain>
    </source>
</reference>